<dbReference type="EMBL" id="MU275847">
    <property type="protein sequence ID" value="KAI0052149.1"/>
    <property type="molecule type" value="Genomic_DNA"/>
</dbReference>
<reference evidence="1" key="1">
    <citation type="submission" date="2021-02" db="EMBL/GenBank/DDBJ databases">
        <authorList>
            <consortium name="DOE Joint Genome Institute"/>
            <person name="Ahrendt S."/>
            <person name="Looney B.P."/>
            <person name="Miyauchi S."/>
            <person name="Morin E."/>
            <person name="Drula E."/>
            <person name="Courty P.E."/>
            <person name="Chicoki N."/>
            <person name="Fauchery L."/>
            <person name="Kohler A."/>
            <person name="Kuo A."/>
            <person name="Labutti K."/>
            <person name="Pangilinan J."/>
            <person name="Lipzen A."/>
            <person name="Riley R."/>
            <person name="Andreopoulos W."/>
            <person name="He G."/>
            <person name="Johnson J."/>
            <person name="Barry K.W."/>
            <person name="Grigoriev I.V."/>
            <person name="Nagy L."/>
            <person name="Hibbett D."/>
            <person name="Henrissat B."/>
            <person name="Matheny P.B."/>
            <person name="Labbe J."/>
            <person name="Martin F."/>
        </authorList>
    </citation>
    <scope>NUCLEOTIDE SEQUENCE</scope>
    <source>
        <strain evidence="1">FP105234-sp</strain>
    </source>
</reference>
<evidence type="ECO:0000313" key="1">
    <source>
        <dbReference type="EMBL" id="KAI0052149.1"/>
    </source>
</evidence>
<protein>
    <submittedName>
        <fullName evidence="1">Uncharacterized protein</fullName>
    </submittedName>
</protein>
<evidence type="ECO:0000313" key="2">
    <source>
        <dbReference type="Proteomes" id="UP000814033"/>
    </source>
</evidence>
<organism evidence="1 2">
    <name type="scientific">Auriscalpium vulgare</name>
    <dbReference type="NCBI Taxonomy" id="40419"/>
    <lineage>
        <taxon>Eukaryota</taxon>
        <taxon>Fungi</taxon>
        <taxon>Dikarya</taxon>
        <taxon>Basidiomycota</taxon>
        <taxon>Agaricomycotina</taxon>
        <taxon>Agaricomycetes</taxon>
        <taxon>Russulales</taxon>
        <taxon>Auriscalpiaceae</taxon>
        <taxon>Auriscalpium</taxon>
    </lineage>
</organism>
<name>A0ACB8S6F3_9AGAM</name>
<dbReference type="Proteomes" id="UP000814033">
    <property type="component" value="Unassembled WGS sequence"/>
</dbReference>
<reference evidence="1" key="2">
    <citation type="journal article" date="2022" name="New Phytol.">
        <title>Evolutionary transition to the ectomycorrhizal habit in the genomes of a hyperdiverse lineage of mushroom-forming fungi.</title>
        <authorList>
            <person name="Looney B."/>
            <person name="Miyauchi S."/>
            <person name="Morin E."/>
            <person name="Drula E."/>
            <person name="Courty P.E."/>
            <person name="Kohler A."/>
            <person name="Kuo A."/>
            <person name="LaButti K."/>
            <person name="Pangilinan J."/>
            <person name="Lipzen A."/>
            <person name="Riley R."/>
            <person name="Andreopoulos W."/>
            <person name="He G."/>
            <person name="Johnson J."/>
            <person name="Nolan M."/>
            <person name="Tritt A."/>
            <person name="Barry K.W."/>
            <person name="Grigoriev I.V."/>
            <person name="Nagy L.G."/>
            <person name="Hibbett D."/>
            <person name="Henrissat B."/>
            <person name="Matheny P.B."/>
            <person name="Labbe J."/>
            <person name="Martin F.M."/>
        </authorList>
    </citation>
    <scope>NUCLEOTIDE SEQUENCE</scope>
    <source>
        <strain evidence="1">FP105234-sp</strain>
    </source>
</reference>
<keyword evidence="2" id="KW-1185">Reference proteome</keyword>
<comment type="caution">
    <text evidence="1">The sequence shown here is derived from an EMBL/GenBank/DDBJ whole genome shotgun (WGS) entry which is preliminary data.</text>
</comment>
<gene>
    <name evidence="1" type="ORF">FA95DRAFT_1553832</name>
</gene>
<accession>A0ACB8S6F3</accession>
<sequence>MDLLRAVTVLHCPPVPASNISSPMTSPFCPTCSDILCYRYLVVLVRVFGEGCKLSSESASGDSDGCRLVPSSRTDGTVGVTDFKVWKIRDPARRFSRPNPKCPSFSHDYRSGNVPSMASLFLVCSKLFVMTCGFPSRIIALRQNGNLTRLRGRIHRGASP</sequence>
<proteinExistence type="predicted"/>